<comment type="caution">
    <text evidence="2">The sequence shown here is derived from an EMBL/GenBank/DDBJ whole genome shotgun (WGS) entry which is preliminary data.</text>
</comment>
<reference evidence="3" key="1">
    <citation type="journal article" date="2017" name="Nat. Microbiol.">
        <title>Global analysis of biosynthetic gene clusters reveals vast potential of secondary metabolite production in Penicillium species.</title>
        <authorList>
            <person name="Nielsen J.C."/>
            <person name="Grijseels S."/>
            <person name="Prigent S."/>
            <person name="Ji B."/>
            <person name="Dainat J."/>
            <person name="Nielsen K.F."/>
            <person name="Frisvad J.C."/>
            <person name="Workman M."/>
            <person name="Nielsen J."/>
        </authorList>
    </citation>
    <scope>NUCLEOTIDE SEQUENCE [LARGE SCALE GENOMIC DNA]</scope>
    <source>
        <strain evidence="3">IBT 24891</strain>
    </source>
</reference>
<name>A0A1V6TUD5_9EURO</name>
<gene>
    <name evidence="2" type="ORF">PENSTE_c002G08227</name>
</gene>
<proteinExistence type="predicted"/>
<sequence>MSYQTERRSPNAMNGQWSRQKPGTNSWEDYVEGGRKIQLWIADPNEPGCKVSPISLTLDTLRQQGWSIRQETGSFPAGCTGDAVELGIPYVKPEEGRPDKSSLATRLVYTERDDIHASHRWQGKIAKGAAFVTNIERSFGASSPFISELIKAVYEDEFPLDTLRHIFFHVVVNEDTSHLIRRLLYTRDRGLEWPDRTRRHWEISTPEYQALLGSRIGKVAGYFIIGAFPRGTRQISRIVCWAGILDSITLRFDLEDIEIP</sequence>
<feature type="region of interest" description="Disordered" evidence="1">
    <location>
        <begin position="1"/>
        <end position="28"/>
    </location>
</feature>
<dbReference type="AlphaFoldDB" id="A0A1V6TUD5"/>
<evidence type="ECO:0000313" key="2">
    <source>
        <dbReference type="EMBL" id="OQE30008.1"/>
    </source>
</evidence>
<evidence type="ECO:0000313" key="3">
    <source>
        <dbReference type="Proteomes" id="UP000191285"/>
    </source>
</evidence>
<keyword evidence="3" id="KW-1185">Reference proteome</keyword>
<protein>
    <submittedName>
        <fullName evidence="2">Uncharacterized protein</fullName>
    </submittedName>
</protein>
<dbReference type="Proteomes" id="UP000191285">
    <property type="component" value="Unassembled WGS sequence"/>
</dbReference>
<evidence type="ECO:0000256" key="1">
    <source>
        <dbReference type="SAM" id="MobiDB-lite"/>
    </source>
</evidence>
<dbReference type="STRING" id="303698.A0A1V6TUD5"/>
<feature type="compositionally biased region" description="Polar residues" evidence="1">
    <location>
        <begin position="11"/>
        <end position="27"/>
    </location>
</feature>
<dbReference type="OrthoDB" id="4361935at2759"/>
<dbReference type="EMBL" id="MLKD01000002">
    <property type="protein sequence ID" value="OQE30008.1"/>
    <property type="molecule type" value="Genomic_DNA"/>
</dbReference>
<accession>A0A1V6TUD5</accession>
<organism evidence="2 3">
    <name type="scientific">Penicillium steckii</name>
    <dbReference type="NCBI Taxonomy" id="303698"/>
    <lineage>
        <taxon>Eukaryota</taxon>
        <taxon>Fungi</taxon>
        <taxon>Dikarya</taxon>
        <taxon>Ascomycota</taxon>
        <taxon>Pezizomycotina</taxon>
        <taxon>Eurotiomycetes</taxon>
        <taxon>Eurotiomycetidae</taxon>
        <taxon>Eurotiales</taxon>
        <taxon>Aspergillaceae</taxon>
        <taxon>Penicillium</taxon>
    </lineage>
</organism>